<dbReference type="EMBL" id="BSYO01000016">
    <property type="protein sequence ID" value="GMH16216.1"/>
    <property type="molecule type" value="Genomic_DNA"/>
</dbReference>
<reference evidence="2" key="1">
    <citation type="submission" date="2023-05" db="EMBL/GenBank/DDBJ databases">
        <title>Nepenthes gracilis genome sequencing.</title>
        <authorList>
            <person name="Fukushima K."/>
        </authorList>
    </citation>
    <scope>NUCLEOTIDE SEQUENCE</scope>
    <source>
        <strain evidence="2">SING2019-196</strain>
    </source>
</reference>
<proteinExistence type="predicted"/>
<organism evidence="2 3">
    <name type="scientific">Nepenthes gracilis</name>
    <name type="common">Slender pitcher plant</name>
    <dbReference type="NCBI Taxonomy" id="150966"/>
    <lineage>
        <taxon>Eukaryota</taxon>
        <taxon>Viridiplantae</taxon>
        <taxon>Streptophyta</taxon>
        <taxon>Embryophyta</taxon>
        <taxon>Tracheophyta</taxon>
        <taxon>Spermatophyta</taxon>
        <taxon>Magnoliopsida</taxon>
        <taxon>eudicotyledons</taxon>
        <taxon>Gunneridae</taxon>
        <taxon>Pentapetalae</taxon>
        <taxon>Caryophyllales</taxon>
        <taxon>Nepenthaceae</taxon>
        <taxon>Nepenthes</taxon>
    </lineage>
</organism>
<dbReference type="Proteomes" id="UP001279734">
    <property type="component" value="Unassembled WGS sequence"/>
</dbReference>
<comment type="caution">
    <text evidence="2">The sequence shown here is derived from an EMBL/GenBank/DDBJ whole genome shotgun (WGS) entry which is preliminary data.</text>
</comment>
<gene>
    <name evidence="2" type="ORF">Nepgr_018057</name>
</gene>
<protein>
    <submittedName>
        <fullName evidence="2">Uncharacterized protein</fullName>
    </submittedName>
</protein>
<keyword evidence="3" id="KW-1185">Reference proteome</keyword>
<dbReference type="AlphaFoldDB" id="A0AAD3XTY6"/>
<sequence>MPLNRLSNDPRERSCSLSLGFSVLLSYFFPSIVLPTMAAAILGHPVAHQPPLCPSIVEASLSMSLSGATHLVSPSLPTSSLSSSPSQMLVHPHILATNSTPLSNFSSLAPLSLDCFLPLLVLQSSLPPSKSASSTKSKQPPFLDFHGVLAESSQLSKVASQFSLETNANLVSSIYGIQSPLVSKDDSLCTSQDLESSVYGIQSPFVGKTRSLCTSQKVASSPVSSFESKILALLDFHCGLNERSQLLMESVVKNQDANQVSYMVRSICSATPTVSLDTASYSLPFGWGRLPIIEIPTAIDTVITIIPDSDMQPPMTSMEQDLLAGRQKNILTSFQVSTNTVQEMDSKSRNEQMPNPDGE</sequence>
<feature type="region of interest" description="Disordered" evidence="1">
    <location>
        <begin position="338"/>
        <end position="359"/>
    </location>
</feature>
<evidence type="ECO:0000313" key="2">
    <source>
        <dbReference type="EMBL" id="GMH16216.1"/>
    </source>
</evidence>
<accession>A0AAD3XTY6</accession>
<evidence type="ECO:0000313" key="3">
    <source>
        <dbReference type="Proteomes" id="UP001279734"/>
    </source>
</evidence>
<evidence type="ECO:0000256" key="1">
    <source>
        <dbReference type="SAM" id="MobiDB-lite"/>
    </source>
</evidence>
<name>A0AAD3XTY6_NEPGR</name>